<accession>A0A419ETZ1</accession>
<keyword evidence="1 2" id="KW-0802">TPR repeat</keyword>
<gene>
    <name evidence="4" type="ORF">C4532_14375</name>
</gene>
<name>A0A419ETZ1_9BACT</name>
<evidence type="ECO:0000256" key="1">
    <source>
        <dbReference type="ARBA" id="ARBA00022803"/>
    </source>
</evidence>
<protein>
    <submittedName>
        <fullName evidence="4">Tetratricopeptide repeat protein</fullName>
    </submittedName>
</protein>
<dbReference type="PANTHER" id="PTHR46423:SF1">
    <property type="entry name" value="RNA POLYMERASE II-ASSOCIATED PROTEIN 3"/>
    <property type="match status" value="1"/>
</dbReference>
<sequence>MARREHSFSRIVALFLRRSRRCAESRMHRTPSASCAGAQHAAPVHAAMTPVIELTRLRIWLGLAAPFILLANSALAQTVTGSVREGNELFSKGHYEEALKRYQAAQVESPADERLDFNIGDAQYRLGSYNDALSEFQLATQSSDSKVRARSHYNAGNALYRMGRLEEAVEQYLKTLEIDPNDEDARFNLEFVRREIERRQKDQQQRQEEQQNKKKEEEEGGRGGEQTFQQSEEQKKAKPSVKQDGPQREKDKQFGQQPEESPEKEASNQTQLDEMQPGTGEQAEEQPSPALQEGTMSRENVERWLDMIEAESADNMKEFLRQRSPREPAGYSEDW</sequence>
<dbReference type="Pfam" id="PF13432">
    <property type="entry name" value="TPR_16"/>
    <property type="match status" value="1"/>
</dbReference>
<dbReference type="InterPro" id="IPR051966">
    <property type="entry name" value="RPAP3"/>
</dbReference>
<evidence type="ECO:0000313" key="4">
    <source>
        <dbReference type="EMBL" id="RJP67563.1"/>
    </source>
</evidence>
<comment type="caution">
    <text evidence="4">The sequence shown here is derived from an EMBL/GenBank/DDBJ whole genome shotgun (WGS) entry which is preliminary data.</text>
</comment>
<feature type="compositionally biased region" description="Basic and acidic residues" evidence="3">
    <location>
        <begin position="198"/>
        <end position="222"/>
    </location>
</feature>
<evidence type="ECO:0000256" key="2">
    <source>
        <dbReference type="PROSITE-ProRule" id="PRU00339"/>
    </source>
</evidence>
<evidence type="ECO:0000313" key="5">
    <source>
        <dbReference type="Proteomes" id="UP000285961"/>
    </source>
</evidence>
<dbReference type="Proteomes" id="UP000285961">
    <property type="component" value="Unassembled WGS sequence"/>
</dbReference>
<dbReference type="PROSITE" id="PS50293">
    <property type="entry name" value="TPR_REGION"/>
    <property type="match status" value="1"/>
</dbReference>
<feature type="region of interest" description="Disordered" evidence="3">
    <location>
        <begin position="198"/>
        <end position="309"/>
    </location>
</feature>
<proteinExistence type="predicted"/>
<evidence type="ECO:0000256" key="3">
    <source>
        <dbReference type="SAM" id="MobiDB-lite"/>
    </source>
</evidence>
<feature type="compositionally biased region" description="Basic and acidic residues" evidence="3">
    <location>
        <begin position="316"/>
        <end position="326"/>
    </location>
</feature>
<dbReference type="InterPro" id="IPR019734">
    <property type="entry name" value="TPR_rpt"/>
</dbReference>
<organism evidence="4 5">
    <name type="scientific">Candidatus Abyssobacteria bacterium SURF_17</name>
    <dbReference type="NCBI Taxonomy" id="2093361"/>
    <lineage>
        <taxon>Bacteria</taxon>
        <taxon>Pseudomonadati</taxon>
        <taxon>Candidatus Hydrogenedentota</taxon>
        <taxon>Candidatus Abyssobacteria</taxon>
    </lineage>
</organism>
<dbReference type="InterPro" id="IPR011990">
    <property type="entry name" value="TPR-like_helical_dom_sf"/>
</dbReference>
<dbReference type="Pfam" id="PF13414">
    <property type="entry name" value="TPR_11"/>
    <property type="match status" value="1"/>
</dbReference>
<dbReference type="Gene3D" id="1.25.40.10">
    <property type="entry name" value="Tetratricopeptide repeat domain"/>
    <property type="match status" value="1"/>
</dbReference>
<dbReference type="SMART" id="SM00028">
    <property type="entry name" value="TPR"/>
    <property type="match status" value="2"/>
</dbReference>
<reference evidence="4 5" key="1">
    <citation type="journal article" date="2017" name="ISME J.">
        <title>Energy and carbon metabolisms in a deep terrestrial subsurface fluid microbial community.</title>
        <authorList>
            <person name="Momper L."/>
            <person name="Jungbluth S.P."/>
            <person name="Lee M.D."/>
            <person name="Amend J.P."/>
        </authorList>
    </citation>
    <scope>NUCLEOTIDE SEQUENCE [LARGE SCALE GENOMIC DNA]</scope>
    <source>
        <strain evidence="4">SURF_17</strain>
    </source>
</reference>
<dbReference type="PROSITE" id="PS50005">
    <property type="entry name" value="TPR"/>
    <property type="match status" value="1"/>
</dbReference>
<dbReference type="EMBL" id="QZKI01000102">
    <property type="protein sequence ID" value="RJP67563.1"/>
    <property type="molecule type" value="Genomic_DNA"/>
</dbReference>
<feature type="repeat" description="TPR" evidence="2">
    <location>
        <begin position="149"/>
        <end position="182"/>
    </location>
</feature>
<dbReference type="SUPFAM" id="SSF48452">
    <property type="entry name" value="TPR-like"/>
    <property type="match status" value="1"/>
</dbReference>
<dbReference type="GO" id="GO:0101031">
    <property type="term" value="C:protein folding chaperone complex"/>
    <property type="evidence" value="ECO:0007669"/>
    <property type="project" value="TreeGrafter"/>
</dbReference>
<feature type="region of interest" description="Disordered" evidence="3">
    <location>
        <begin position="316"/>
        <end position="335"/>
    </location>
</feature>
<dbReference type="PANTHER" id="PTHR46423">
    <property type="entry name" value="RNA POLYMERASE II-ASSOCIATED PROTEIN 3"/>
    <property type="match status" value="1"/>
</dbReference>
<dbReference type="AlphaFoldDB" id="A0A419ETZ1"/>